<evidence type="ECO:0000256" key="2">
    <source>
        <dbReference type="ARBA" id="ARBA00022475"/>
    </source>
</evidence>
<keyword evidence="2" id="KW-1003">Cell membrane</keyword>
<keyword evidence="8" id="KW-1185">Reference proteome</keyword>
<evidence type="ECO:0000313" key="8">
    <source>
        <dbReference type="Proteomes" id="UP001314261"/>
    </source>
</evidence>
<gene>
    <name evidence="7" type="ORF">R54839_PPFHFPJH_01042</name>
</gene>
<evidence type="ECO:0000313" key="7">
    <source>
        <dbReference type="EMBL" id="CAK1244279.1"/>
    </source>
</evidence>
<evidence type="ECO:0000256" key="3">
    <source>
        <dbReference type="ARBA" id="ARBA00022692"/>
    </source>
</evidence>
<dbReference type="PIRSF" id="PIRSF035875">
    <property type="entry name" value="RNase_BN"/>
    <property type="match status" value="1"/>
</dbReference>
<protein>
    <submittedName>
        <fullName evidence="7">BrkB/YihY/UPF0761 family (Not an RNase) (BrkB)</fullName>
    </submittedName>
</protein>
<comment type="subcellular location">
    <subcellularLocation>
        <location evidence="1">Cell membrane</location>
        <topology evidence="1">Multi-pass membrane protein</topology>
    </subcellularLocation>
</comment>
<keyword evidence="4 6" id="KW-1133">Transmembrane helix</keyword>
<dbReference type="Proteomes" id="UP001314261">
    <property type="component" value="Unassembled WGS sequence"/>
</dbReference>
<name>A0ABN9YWN6_9LACO</name>
<dbReference type="Pfam" id="PF03631">
    <property type="entry name" value="Virul_fac_BrkB"/>
    <property type="match status" value="1"/>
</dbReference>
<sequence>MKSIKKYWTFFDRRLHINELVTYFSRSQVGLVGPTFAYYVLLTLFPLLIALVLLISALNISADKMTAMMADFLPASVHDFLAPVLTTVAHSDTKSYWSISILFIFWSLSRVIAVLREAFNRIANEEEVGLPIFARFWSFIWLLLMVVAFTALIFAGNILAVYLHKIPGLGAWVTPTRYLLLVGMWVVLLWMNYQLPTKAARPPFLASLVGSFFDLILFNGLNKVFALLANFQFGKYSFYQSLTSIIVFLLWLNLVAAILVVGFVVMTWLSGFRGFRGLRKERNVSEE</sequence>
<proteinExistence type="predicted"/>
<feature type="transmembrane region" description="Helical" evidence="6">
    <location>
        <begin position="169"/>
        <end position="191"/>
    </location>
</feature>
<feature type="transmembrane region" description="Helical" evidence="6">
    <location>
        <begin position="241"/>
        <end position="269"/>
    </location>
</feature>
<organism evidence="7 8">
    <name type="scientific">Fructobacillus fructosus</name>
    <dbReference type="NCBI Taxonomy" id="1631"/>
    <lineage>
        <taxon>Bacteria</taxon>
        <taxon>Bacillati</taxon>
        <taxon>Bacillota</taxon>
        <taxon>Bacilli</taxon>
        <taxon>Lactobacillales</taxon>
        <taxon>Lactobacillaceae</taxon>
        <taxon>Fructobacillus</taxon>
    </lineage>
</organism>
<accession>A0ABN9YWN6</accession>
<dbReference type="InterPro" id="IPR017039">
    <property type="entry name" value="Virul_fac_BrkB"/>
</dbReference>
<evidence type="ECO:0000256" key="1">
    <source>
        <dbReference type="ARBA" id="ARBA00004651"/>
    </source>
</evidence>
<reference evidence="7 8" key="1">
    <citation type="submission" date="2023-10" db="EMBL/GenBank/DDBJ databases">
        <authorList>
            <person name="Botero Cardona J."/>
        </authorList>
    </citation>
    <scope>NUCLEOTIDE SEQUENCE [LARGE SCALE GENOMIC DNA]</scope>
    <source>
        <strain evidence="7 8">R-54839</strain>
    </source>
</reference>
<dbReference type="PANTHER" id="PTHR30213:SF0">
    <property type="entry name" value="UPF0761 MEMBRANE PROTEIN YIHY"/>
    <property type="match status" value="1"/>
</dbReference>
<evidence type="ECO:0000256" key="4">
    <source>
        <dbReference type="ARBA" id="ARBA00022989"/>
    </source>
</evidence>
<feature type="transmembrane region" description="Helical" evidence="6">
    <location>
        <begin position="36"/>
        <end position="60"/>
    </location>
</feature>
<feature type="transmembrane region" description="Helical" evidence="6">
    <location>
        <begin position="96"/>
        <end position="115"/>
    </location>
</feature>
<dbReference type="PANTHER" id="PTHR30213">
    <property type="entry name" value="INNER MEMBRANE PROTEIN YHJD"/>
    <property type="match status" value="1"/>
</dbReference>
<dbReference type="EMBL" id="CAUZLR010000006">
    <property type="protein sequence ID" value="CAK1244279.1"/>
    <property type="molecule type" value="Genomic_DNA"/>
</dbReference>
<evidence type="ECO:0000256" key="6">
    <source>
        <dbReference type="SAM" id="Phobius"/>
    </source>
</evidence>
<comment type="caution">
    <text evidence="7">The sequence shown here is derived from an EMBL/GenBank/DDBJ whole genome shotgun (WGS) entry which is preliminary data.</text>
</comment>
<keyword evidence="3 6" id="KW-0812">Transmembrane</keyword>
<keyword evidence="5 6" id="KW-0472">Membrane</keyword>
<dbReference type="RefSeq" id="WP_338344866.1">
    <property type="nucleotide sequence ID" value="NZ_CAUZLK010000002.1"/>
</dbReference>
<feature type="transmembrane region" description="Helical" evidence="6">
    <location>
        <begin position="203"/>
        <end position="221"/>
    </location>
</feature>
<evidence type="ECO:0000256" key="5">
    <source>
        <dbReference type="ARBA" id="ARBA00023136"/>
    </source>
</evidence>
<feature type="transmembrane region" description="Helical" evidence="6">
    <location>
        <begin position="136"/>
        <end position="163"/>
    </location>
</feature>